<evidence type="ECO:0000313" key="3">
    <source>
        <dbReference type="Proteomes" id="UP000316225"/>
    </source>
</evidence>
<sequence>MIKQFCAALAIATTAGFGMASAQSYYEAPWSSFDFLTDQRWTEINNRLTNQRIDMMNDDIEREIEERREAEAKEALDLGETATTDLTPLRPYLAEIDMTEERAAKVLAMYSEVAAKLDVPANDSASGIAAFLAGTYAAYTNKPFPDEFFQPLYQQFADTLVEDDAFREMPLPQRTEYYQRLVVAGMIHQLNQLDLQANPQPEQIAEMREAAGKAFSEIAGISPDRVRFTEDGLTVAEAE</sequence>
<proteinExistence type="predicted"/>
<feature type="chain" id="PRO_5022246682" description="DUF885 domain-containing protein" evidence="1">
    <location>
        <begin position="23"/>
        <end position="239"/>
    </location>
</feature>
<reference evidence="2 3" key="1">
    <citation type="journal article" date="2015" name="Stand. Genomic Sci.">
        <title>Genomic Encyclopedia of Bacterial and Archaeal Type Strains, Phase III: the genomes of soil and plant-associated and newly described type strains.</title>
        <authorList>
            <person name="Whitman W.B."/>
            <person name="Woyke T."/>
            <person name="Klenk H.P."/>
            <person name="Zhou Y."/>
            <person name="Lilburn T.G."/>
            <person name="Beck B.J."/>
            <person name="De Vos P."/>
            <person name="Vandamme P."/>
            <person name="Eisen J.A."/>
            <person name="Garrity G."/>
            <person name="Hugenholtz P."/>
            <person name="Kyrpides N.C."/>
        </authorList>
    </citation>
    <scope>NUCLEOTIDE SEQUENCE [LARGE SCALE GENOMIC DNA]</scope>
    <source>
        <strain evidence="2 3">CGMCC 1.5364</strain>
    </source>
</reference>
<comment type="caution">
    <text evidence="2">The sequence shown here is derived from an EMBL/GenBank/DDBJ whole genome shotgun (WGS) entry which is preliminary data.</text>
</comment>
<dbReference type="AlphaFoldDB" id="A0A562NAW4"/>
<dbReference type="InterPro" id="IPR046505">
    <property type="entry name" value="DUF6683"/>
</dbReference>
<evidence type="ECO:0000313" key="2">
    <source>
        <dbReference type="EMBL" id="TWI29286.1"/>
    </source>
</evidence>
<protein>
    <recommendedName>
        <fullName evidence="4">DUF885 domain-containing protein</fullName>
    </recommendedName>
</protein>
<dbReference type="RefSeq" id="WP_145399871.1">
    <property type="nucleotide sequence ID" value="NZ_VLKU01000015.1"/>
</dbReference>
<dbReference type="OrthoDB" id="8900041at2"/>
<evidence type="ECO:0000256" key="1">
    <source>
        <dbReference type="SAM" id="SignalP"/>
    </source>
</evidence>
<accession>A0A562NAW4</accession>
<gene>
    <name evidence="2" type="ORF">IQ24_03766</name>
</gene>
<dbReference type="Proteomes" id="UP000316225">
    <property type="component" value="Unassembled WGS sequence"/>
</dbReference>
<keyword evidence="3" id="KW-1185">Reference proteome</keyword>
<evidence type="ECO:0008006" key="4">
    <source>
        <dbReference type="Google" id="ProtNLM"/>
    </source>
</evidence>
<dbReference type="EMBL" id="VLKU01000015">
    <property type="protein sequence ID" value="TWI29286.1"/>
    <property type="molecule type" value="Genomic_DNA"/>
</dbReference>
<feature type="signal peptide" evidence="1">
    <location>
        <begin position="1"/>
        <end position="22"/>
    </location>
</feature>
<name>A0A562NAW4_9RHOB</name>
<keyword evidence="1" id="KW-0732">Signal</keyword>
<organism evidence="2 3">
    <name type="scientific">Paracoccus sulfuroxidans</name>
    <dbReference type="NCBI Taxonomy" id="384678"/>
    <lineage>
        <taxon>Bacteria</taxon>
        <taxon>Pseudomonadati</taxon>
        <taxon>Pseudomonadota</taxon>
        <taxon>Alphaproteobacteria</taxon>
        <taxon>Rhodobacterales</taxon>
        <taxon>Paracoccaceae</taxon>
        <taxon>Paracoccus</taxon>
    </lineage>
</organism>
<dbReference type="Pfam" id="PF20388">
    <property type="entry name" value="DUF6683"/>
    <property type="match status" value="1"/>
</dbReference>